<dbReference type="AlphaFoldDB" id="A0A223EGH2"/>
<evidence type="ECO:0000259" key="2">
    <source>
        <dbReference type="Pfam" id="PF02517"/>
    </source>
</evidence>
<evidence type="ECO:0000313" key="3">
    <source>
        <dbReference type="EMBL" id="ASS94347.1"/>
    </source>
</evidence>
<dbReference type="Proteomes" id="UP000214618">
    <property type="component" value="Chromosome"/>
</dbReference>
<evidence type="ECO:0000313" key="4">
    <source>
        <dbReference type="Proteomes" id="UP000214618"/>
    </source>
</evidence>
<dbReference type="GO" id="GO:0080120">
    <property type="term" value="P:CAAX-box protein maturation"/>
    <property type="evidence" value="ECO:0007669"/>
    <property type="project" value="UniProtKB-ARBA"/>
</dbReference>
<accession>A0A223EGH2</accession>
<gene>
    <name evidence="3" type="ORF">BS1321_10500</name>
</gene>
<dbReference type="OrthoDB" id="2194912at2"/>
<organism evidence="3 4">
    <name type="scientific">Peribacillus simplex NBRC 15720 = DSM 1321</name>
    <dbReference type="NCBI Taxonomy" id="1349754"/>
    <lineage>
        <taxon>Bacteria</taxon>
        <taxon>Bacillati</taxon>
        <taxon>Bacillota</taxon>
        <taxon>Bacilli</taxon>
        <taxon>Bacillales</taxon>
        <taxon>Bacillaceae</taxon>
        <taxon>Peribacillus</taxon>
    </lineage>
</organism>
<dbReference type="GO" id="GO:0006508">
    <property type="term" value="P:proteolysis"/>
    <property type="evidence" value="ECO:0007669"/>
    <property type="project" value="UniProtKB-KW"/>
</dbReference>
<feature type="transmembrane region" description="Helical" evidence="1">
    <location>
        <begin position="124"/>
        <end position="146"/>
    </location>
</feature>
<dbReference type="Pfam" id="PF02517">
    <property type="entry name" value="Rce1-like"/>
    <property type="match status" value="1"/>
</dbReference>
<dbReference type="InterPro" id="IPR003675">
    <property type="entry name" value="Rce1/LyrA-like_dom"/>
</dbReference>
<dbReference type="GeneID" id="56473165"/>
<evidence type="ECO:0000256" key="1">
    <source>
        <dbReference type="SAM" id="Phobius"/>
    </source>
</evidence>
<sequence>MKKEYWFVIITYIAMQLSSIVGVPIFMLIGSYTGMPADELEVKSAAYWIVFSFLAALFLILFLMRKDMREKLDTRNQTSVPMSVLWSIAGVFMALFAQSIAGSIEQMLGVESESENTQQLISLIYKVPMVIFVTSVIGPILEELIFRKIIFGSLHKRFNFFISALISSVIFGLAHGEFEHLLLYTAMGFTFAFLYAKTGRILVSMSAHIAMNTLVIILQVVYREDIEKMLDTAQAFIGGLL</sequence>
<dbReference type="GO" id="GO:0004175">
    <property type="term" value="F:endopeptidase activity"/>
    <property type="evidence" value="ECO:0007669"/>
    <property type="project" value="UniProtKB-ARBA"/>
</dbReference>
<feature type="transmembrane region" description="Helical" evidence="1">
    <location>
        <begin position="84"/>
        <end position="104"/>
    </location>
</feature>
<keyword evidence="1" id="KW-1133">Transmembrane helix</keyword>
<feature type="domain" description="CAAX prenyl protease 2/Lysostaphin resistance protein A-like" evidence="2">
    <location>
        <begin position="129"/>
        <end position="213"/>
    </location>
</feature>
<dbReference type="InterPro" id="IPR052710">
    <property type="entry name" value="CAAX_protease"/>
</dbReference>
<dbReference type="PANTHER" id="PTHR36435">
    <property type="entry name" value="SLR1288 PROTEIN"/>
    <property type="match status" value="1"/>
</dbReference>
<reference evidence="3 4" key="1">
    <citation type="submission" date="2016-10" db="EMBL/GenBank/DDBJ databases">
        <title>The whole genome sequencing and assembly of Bacillus simplex DSM 1321 strain.</title>
        <authorList>
            <person name="Park M.-K."/>
            <person name="Lee Y.-J."/>
            <person name="Yi H."/>
            <person name="Bahn Y.-S."/>
            <person name="Kim J.F."/>
            <person name="Lee D.-W."/>
        </authorList>
    </citation>
    <scope>NUCLEOTIDE SEQUENCE [LARGE SCALE GENOMIC DNA]</scope>
    <source>
        <strain evidence="3 4">DSM 1321</strain>
    </source>
</reference>
<keyword evidence="1" id="KW-0812">Transmembrane</keyword>
<dbReference type="PANTHER" id="PTHR36435:SF6">
    <property type="entry name" value="ABORTIVE INFECTION PROTEIN"/>
    <property type="match status" value="1"/>
</dbReference>
<protein>
    <submittedName>
        <fullName evidence="3">CAAX protease family protein</fullName>
    </submittedName>
</protein>
<keyword evidence="3" id="KW-0645">Protease</keyword>
<feature type="transmembrane region" description="Helical" evidence="1">
    <location>
        <begin position="45"/>
        <end position="64"/>
    </location>
</feature>
<feature type="transmembrane region" description="Helical" evidence="1">
    <location>
        <begin position="7"/>
        <end position="33"/>
    </location>
</feature>
<keyword evidence="3" id="KW-0378">Hydrolase</keyword>
<dbReference type="RefSeq" id="WP_063235582.1">
    <property type="nucleotide sequence ID" value="NZ_BCVO01000027.1"/>
</dbReference>
<proteinExistence type="predicted"/>
<name>A0A223EGH2_9BACI</name>
<feature type="transmembrane region" description="Helical" evidence="1">
    <location>
        <begin position="158"/>
        <end position="175"/>
    </location>
</feature>
<keyword evidence="1" id="KW-0472">Membrane</keyword>
<dbReference type="EMBL" id="CP017704">
    <property type="protein sequence ID" value="ASS94347.1"/>
    <property type="molecule type" value="Genomic_DNA"/>
</dbReference>
<feature type="transmembrane region" description="Helical" evidence="1">
    <location>
        <begin position="181"/>
        <end position="196"/>
    </location>
</feature>